<evidence type="ECO:0000313" key="6">
    <source>
        <dbReference type="Proteomes" id="UP000228380"/>
    </source>
</evidence>
<evidence type="ECO:0000256" key="3">
    <source>
        <dbReference type="RuleBase" id="RU003616"/>
    </source>
</evidence>
<evidence type="ECO:0000256" key="4">
    <source>
        <dbReference type="SAM" id="Phobius"/>
    </source>
</evidence>
<dbReference type="GeneID" id="103708243"/>
<feature type="transmembrane region" description="Helical" evidence="4">
    <location>
        <begin position="122"/>
        <end position="143"/>
    </location>
</feature>
<dbReference type="RefSeq" id="XP_017698203.2">
    <property type="nucleotide sequence ID" value="XM_017842714.3"/>
</dbReference>
<dbReference type="InterPro" id="IPR002068">
    <property type="entry name" value="A-crystallin/Hsp20_dom"/>
</dbReference>
<dbReference type="Gene3D" id="2.60.40.790">
    <property type="match status" value="1"/>
</dbReference>
<feature type="domain" description="SHSP" evidence="5">
    <location>
        <begin position="8"/>
        <end position="111"/>
    </location>
</feature>
<dbReference type="PANTHER" id="PTHR11527">
    <property type="entry name" value="HEAT-SHOCK PROTEIN 20 FAMILY MEMBER"/>
    <property type="match status" value="1"/>
</dbReference>
<evidence type="ECO:0000256" key="1">
    <source>
        <dbReference type="ARBA" id="ARBA00023016"/>
    </source>
</evidence>
<dbReference type="AlphaFoldDB" id="A0A8B7MTS0"/>
<keyword evidence="6" id="KW-1185">Reference proteome</keyword>
<dbReference type="OrthoDB" id="1431247at2759"/>
<evidence type="ECO:0000256" key="2">
    <source>
        <dbReference type="PROSITE-ProRule" id="PRU00285"/>
    </source>
</evidence>
<reference evidence="7" key="2">
    <citation type="submission" date="2025-08" db="UniProtKB">
        <authorList>
            <consortium name="RefSeq"/>
        </authorList>
    </citation>
    <scope>IDENTIFICATION</scope>
    <source>
        <tissue evidence="7">Young leaves</tissue>
    </source>
</reference>
<dbReference type="PROSITE" id="PS01031">
    <property type="entry name" value="SHSP"/>
    <property type="match status" value="1"/>
</dbReference>
<evidence type="ECO:0000259" key="5">
    <source>
        <dbReference type="PROSITE" id="PS01031"/>
    </source>
</evidence>
<keyword evidence="1" id="KW-0346">Stress response</keyword>
<dbReference type="SUPFAM" id="SSF49764">
    <property type="entry name" value="HSP20-like chaperones"/>
    <property type="match status" value="1"/>
</dbReference>
<dbReference type="Pfam" id="PF00011">
    <property type="entry name" value="HSP20"/>
    <property type="match status" value="1"/>
</dbReference>
<accession>A0A8B7MTS0</accession>
<organism evidence="6 7">
    <name type="scientific">Phoenix dactylifera</name>
    <name type="common">Date palm</name>
    <dbReference type="NCBI Taxonomy" id="42345"/>
    <lineage>
        <taxon>Eukaryota</taxon>
        <taxon>Viridiplantae</taxon>
        <taxon>Streptophyta</taxon>
        <taxon>Embryophyta</taxon>
        <taxon>Tracheophyta</taxon>
        <taxon>Spermatophyta</taxon>
        <taxon>Magnoliopsida</taxon>
        <taxon>Liliopsida</taxon>
        <taxon>Arecaceae</taxon>
        <taxon>Coryphoideae</taxon>
        <taxon>Phoeniceae</taxon>
        <taxon>Phoenix</taxon>
    </lineage>
</organism>
<dbReference type="Proteomes" id="UP000228380">
    <property type="component" value="Chromosome 8"/>
</dbReference>
<dbReference type="InterPro" id="IPR008978">
    <property type="entry name" value="HSP20-like_chaperone"/>
</dbReference>
<protein>
    <submittedName>
        <fullName evidence="7">17.6 kDa class I heat shock protein-like</fullName>
    </submittedName>
</protein>
<reference evidence="6" key="1">
    <citation type="journal article" date="2019" name="Nat. Commun.">
        <title>Genome-wide association mapping of date palm fruit traits.</title>
        <authorList>
            <person name="Hazzouri K.M."/>
            <person name="Gros-Balthazard M."/>
            <person name="Flowers J.M."/>
            <person name="Copetti D."/>
            <person name="Lemansour A."/>
            <person name="Lebrun M."/>
            <person name="Masmoudi K."/>
            <person name="Ferrand S."/>
            <person name="Dhar M.I."/>
            <person name="Fresquez Z.A."/>
            <person name="Rosas U."/>
            <person name="Zhang J."/>
            <person name="Talag J."/>
            <person name="Lee S."/>
            <person name="Kudrna D."/>
            <person name="Powell R.F."/>
            <person name="Leitch I.J."/>
            <person name="Krueger R.R."/>
            <person name="Wing R.A."/>
            <person name="Amiri K.M.A."/>
            <person name="Purugganan M.D."/>
        </authorList>
    </citation>
    <scope>NUCLEOTIDE SEQUENCE [LARGE SCALE GENOMIC DNA]</scope>
    <source>
        <strain evidence="6">cv. Khalas</strain>
    </source>
</reference>
<comment type="similarity">
    <text evidence="2 3">Belongs to the small heat shock protein (HSP20) family.</text>
</comment>
<keyword evidence="4" id="KW-1133">Transmembrane helix</keyword>
<dbReference type="InterPro" id="IPR031107">
    <property type="entry name" value="Small_HSP"/>
</dbReference>
<sequence length="148" mass="17344">MEATSDSRIYTEVDPHYQWLQWELFDTLLVDVSGFKKEKLKVQVHTLRNLRISGERPLEGNRWCRFLKSFQLPKDCNVRMIEAMIEEGILSVVVPKPMAKDHLSQQSYGHAYKEQDANERQYWIRNILVAIILVAGLGTYAGYKLRWS</sequence>
<evidence type="ECO:0000313" key="7">
    <source>
        <dbReference type="RefSeq" id="XP_017698203.2"/>
    </source>
</evidence>
<proteinExistence type="inferred from homology"/>
<keyword evidence="4" id="KW-0472">Membrane</keyword>
<gene>
    <name evidence="7" type="primary">LOC103708243</name>
</gene>
<name>A0A8B7MTS0_PHODC</name>
<dbReference type="KEGG" id="pda:103708243"/>
<keyword evidence="4" id="KW-0812">Transmembrane</keyword>